<feature type="domain" description="N-acetyltransferase" evidence="1">
    <location>
        <begin position="8"/>
        <end position="94"/>
    </location>
</feature>
<proteinExistence type="predicted"/>
<dbReference type="Pfam" id="PF14542">
    <property type="entry name" value="Acetyltransf_CG"/>
    <property type="match status" value="1"/>
</dbReference>
<dbReference type="Gene3D" id="3.40.630.30">
    <property type="match status" value="1"/>
</dbReference>
<reference evidence="2" key="1">
    <citation type="journal article" date="2014" name="Int. J. Syst. Evol. Microbiol.">
        <title>Complete genome sequence of Corynebacterium casei LMG S-19264T (=DSM 44701T), isolated from a smear-ripened cheese.</title>
        <authorList>
            <consortium name="US DOE Joint Genome Institute (JGI-PGF)"/>
            <person name="Walter F."/>
            <person name="Albersmeier A."/>
            <person name="Kalinowski J."/>
            <person name="Ruckert C."/>
        </authorList>
    </citation>
    <scope>NUCLEOTIDE SEQUENCE</scope>
    <source>
        <strain evidence="2">CGMCC 1.12506</strain>
    </source>
</reference>
<protein>
    <submittedName>
        <fullName evidence="2">N-acetyltransferase</fullName>
    </submittedName>
</protein>
<comment type="caution">
    <text evidence="2">The sequence shown here is derived from an EMBL/GenBank/DDBJ whole genome shotgun (WGS) entry which is preliminary data.</text>
</comment>
<keyword evidence="3" id="KW-1185">Reference proteome</keyword>
<dbReference type="EMBL" id="BMFG01000001">
    <property type="protein sequence ID" value="GGD13229.1"/>
    <property type="molecule type" value="Genomic_DNA"/>
</dbReference>
<dbReference type="InterPro" id="IPR016181">
    <property type="entry name" value="Acyl_CoA_acyltransferase"/>
</dbReference>
<evidence type="ECO:0000313" key="2">
    <source>
        <dbReference type="EMBL" id="GGD13229.1"/>
    </source>
</evidence>
<dbReference type="AlphaFoldDB" id="A0A917D7W8"/>
<organism evidence="2 3">
    <name type="scientific">Flavobacterium orientale</name>
    <dbReference type="NCBI Taxonomy" id="1756020"/>
    <lineage>
        <taxon>Bacteria</taxon>
        <taxon>Pseudomonadati</taxon>
        <taxon>Bacteroidota</taxon>
        <taxon>Flavobacteriia</taxon>
        <taxon>Flavobacteriales</taxon>
        <taxon>Flavobacteriaceae</taxon>
        <taxon>Flavobacterium</taxon>
    </lineage>
</organism>
<dbReference type="PROSITE" id="PS51729">
    <property type="entry name" value="GNAT_YJDJ"/>
    <property type="match status" value="1"/>
</dbReference>
<dbReference type="SUPFAM" id="SSF55729">
    <property type="entry name" value="Acyl-CoA N-acyltransferases (Nat)"/>
    <property type="match status" value="1"/>
</dbReference>
<evidence type="ECO:0000313" key="3">
    <source>
        <dbReference type="Proteomes" id="UP000625735"/>
    </source>
</evidence>
<sequence>MSEEIKLNISDKNGFFSVEVAGKSEAKMTFVFAGEDKIIIDHTEVNPGNNGKGFGKKMVTQAVVMARERNLKIIPLCPFAKSVFDKTPELRDVL</sequence>
<dbReference type="PANTHER" id="PTHR31435:SF10">
    <property type="entry name" value="BSR4717 PROTEIN"/>
    <property type="match status" value="1"/>
</dbReference>
<dbReference type="Proteomes" id="UP000625735">
    <property type="component" value="Unassembled WGS sequence"/>
</dbReference>
<dbReference type="InterPro" id="IPR031165">
    <property type="entry name" value="GNAT_YJDJ"/>
</dbReference>
<evidence type="ECO:0000259" key="1">
    <source>
        <dbReference type="PROSITE" id="PS51729"/>
    </source>
</evidence>
<dbReference type="InterPro" id="IPR045057">
    <property type="entry name" value="Gcn5-rel_NAT"/>
</dbReference>
<accession>A0A917D7W8</accession>
<name>A0A917D7W8_9FLAO</name>
<dbReference type="RefSeq" id="WP_188360481.1">
    <property type="nucleotide sequence ID" value="NZ_BMFG01000001.1"/>
</dbReference>
<gene>
    <name evidence="2" type="ORF">GCM10011343_00360</name>
</gene>
<dbReference type="PANTHER" id="PTHR31435">
    <property type="entry name" value="PROTEIN NATD1"/>
    <property type="match status" value="1"/>
</dbReference>
<reference evidence="2" key="2">
    <citation type="submission" date="2020-09" db="EMBL/GenBank/DDBJ databases">
        <authorList>
            <person name="Sun Q."/>
            <person name="Zhou Y."/>
        </authorList>
    </citation>
    <scope>NUCLEOTIDE SEQUENCE</scope>
    <source>
        <strain evidence="2">CGMCC 1.12506</strain>
    </source>
</reference>